<dbReference type="Proteomes" id="UP000027920">
    <property type="component" value="Unassembled WGS sequence"/>
</dbReference>
<comment type="caution">
    <text evidence="1">The sequence shown here is derived from an EMBL/GenBank/DDBJ whole genome shotgun (WGS) entry which is preliminary data.</text>
</comment>
<dbReference type="EMBL" id="AMGV01000001">
    <property type="protein sequence ID" value="KEF62174.1"/>
    <property type="molecule type" value="Genomic_DNA"/>
</dbReference>
<evidence type="ECO:0000313" key="2">
    <source>
        <dbReference type="Proteomes" id="UP000027920"/>
    </source>
</evidence>
<name>A0A072PPY9_9EURO</name>
<proteinExistence type="predicted"/>
<accession>A0A072PPY9</accession>
<keyword evidence="2" id="KW-1185">Reference proteome</keyword>
<dbReference type="OrthoDB" id="3649348at2759"/>
<protein>
    <submittedName>
        <fullName evidence="1">Uncharacterized protein</fullName>
    </submittedName>
</protein>
<dbReference type="GeneID" id="25275098"/>
<gene>
    <name evidence="1" type="ORF">A1O9_00146</name>
</gene>
<evidence type="ECO:0000313" key="1">
    <source>
        <dbReference type="EMBL" id="KEF62174.1"/>
    </source>
</evidence>
<dbReference type="RefSeq" id="XP_013264764.1">
    <property type="nucleotide sequence ID" value="XM_013409310.1"/>
</dbReference>
<dbReference type="HOGENOM" id="CLU_1806188_0_0_1"/>
<dbReference type="AlphaFoldDB" id="A0A072PPY9"/>
<reference evidence="1 2" key="1">
    <citation type="submission" date="2013-03" db="EMBL/GenBank/DDBJ databases">
        <title>The Genome Sequence of Exophiala aquamarina CBS 119918.</title>
        <authorList>
            <consortium name="The Broad Institute Genomics Platform"/>
            <person name="Cuomo C."/>
            <person name="de Hoog S."/>
            <person name="Gorbushina A."/>
            <person name="Walker B."/>
            <person name="Young S.K."/>
            <person name="Zeng Q."/>
            <person name="Gargeya S."/>
            <person name="Fitzgerald M."/>
            <person name="Haas B."/>
            <person name="Abouelleil A."/>
            <person name="Allen A.W."/>
            <person name="Alvarado L."/>
            <person name="Arachchi H.M."/>
            <person name="Berlin A.M."/>
            <person name="Chapman S.B."/>
            <person name="Gainer-Dewar J."/>
            <person name="Goldberg J."/>
            <person name="Griggs A."/>
            <person name="Gujja S."/>
            <person name="Hansen M."/>
            <person name="Howarth C."/>
            <person name="Imamovic A."/>
            <person name="Ireland A."/>
            <person name="Larimer J."/>
            <person name="McCowan C."/>
            <person name="Murphy C."/>
            <person name="Pearson M."/>
            <person name="Poon T.W."/>
            <person name="Priest M."/>
            <person name="Roberts A."/>
            <person name="Saif S."/>
            <person name="Shea T."/>
            <person name="Sisk P."/>
            <person name="Sykes S."/>
            <person name="Wortman J."/>
            <person name="Nusbaum C."/>
            <person name="Birren B."/>
        </authorList>
    </citation>
    <scope>NUCLEOTIDE SEQUENCE [LARGE SCALE GENOMIC DNA]</scope>
    <source>
        <strain evidence="1 2">CBS 119918</strain>
    </source>
</reference>
<sequence length="129" mass="13461">MAPIGAVLCGREPKLAEFMKANLAPKIEITHVCSSTEAALTEIPNLLQEGSANISLVIIGGLYSPEDIEKIKAAADAVKPLAFLVADRSKTPPGATGPPPPEIIKQRILAAVAATETGEAKLEPGLHKF</sequence>
<organism evidence="1 2">
    <name type="scientific">Exophiala aquamarina CBS 119918</name>
    <dbReference type="NCBI Taxonomy" id="1182545"/>
    <lineage>
        <taxon>Eukaryota</taxon>
        <taxon>Fungi</taxon>
        <taxon>Dikarya</taxon>
        <taxon>Ascomycota</taxon>
        <taxon>Pezizomycotina</taxon>
        <taxon>Eurotiomycetes</taxon>
        <taxon>Chaetothyriomycetidae</taxon>
        <taxon>Chaetothyriales</taxon>
        <taxon>Herpotrichiellaceae</taxon>
        <taxon>Exophiala</taxon>
    </lineage>
</organism>
<dbReference type="VEuPathDB" id="FungiDB:A1O9_00146"/>